<evidence type="ECO:0000256" key="1">
    <source>
        <dbReference type="SAM" id="MobiDB-lite"/>
    </source>
</evidence>
<feature type="region of interest" description="Disordered" evidence="1">
    <location>
        <begin position="1845"/>
        <end position="2487"/>
    </location>
</feature>
<feature type="region of interest" description="Disordered" evidence="1">
    <location>
        <begin position="829"/>
        <end position="916"/>
    </location>
</feature>
<feature type="compositionally biased region" description="Low complexity" evidence="1">
    <location>
        <begin position="1853"/>
        <end position="1863"/>
    </location>
</feature>
<feature type="compositionally biased region" description="Polar residues" evidence="1">
    <location>
        <begin position="209"/>
        <end position="219"/>
    </location>
</feature>
<feature type="region of interest" description="Disordered" evidence="1">
    <location>
        <begin position="259"/>
        <end position="312"/>
    </location>
</feature>
<feature type="compositionally biased region" description="Basic and acidic residues" evidence="1">
    <location>
        <begin position="2459"/>
        <end position="2472"/>
    </location>
</feature>
<dbReference type="Gene3D" id="2.40.50.800">
    <property type="match status" value="1"/>
</dbReference>
<feature type="region of interest" description="Disordered" evidence="1">
    <location>
        <begin position="1243"/>
        <end position="1337"/>
    </location>
</feature>
<feature type="compositionally biased region" description="Polar residues" evidence="1">
    <location>
        <begin position="907"/>
        <end position="916"/>
    </location>
</feature>
<reference evidence="4 5" key="1">
    <citation type="submission" date="2019-01" db="EMBL/GenBank/DDBJ databases">
        <title>Draft Genome Sequencing of Zygosaccharomyces mellis Ca-7.</title>
        <authorList>
            <person name="Shiwa Y."/>
            <person name="Kanesaki Y."/>
            <person name="Ishige T."/>
            <person name="Mura K."/>
            <person name="Hori T."/>
            <person name="Tamura T."/>
        </authorList>
    </citation>
    <scope>NUCLEOTIDE SEQUENCE [LARGE SCALE GENOMIC DNA]</scope>
    <source>
        <strain evidence="4 5">Ca-7</strain>
    </source>
</reference>
<feature type="compositionally biased region" description="Polar residues" evidence="1">
    <location>
        <begin position="1901"/>
        <end position="1910"/>
    </location>
</feature>
<sequence length="2487" mass="260866">MSSACLYVNSPIEISEVVGNCGCVRFVSLLTSIESSNDSYCLEMNNFTIGRQRSIPYRPILPKHHADSARSAKMVIELICNWYNLDIPELQNGVSFVRNDLHSLCLCFLECKVLYIAAPSGSSKDQSLDDFYLGYLESVKPLSFTQAQELALEASTDVGKTIRSILQNLQIMRQTNPSIVQQQQFAFKHVSSSPQQSNSPSQSENIQSRTSTSSGSHYPNSFRSASSGSNNNSATFASTNPIFPGNKLTTAESQFDFNSINTQNDELSELELDLEPERRRKEMTNTASSLLDEPSPLPESNPSPPKRLKRPRTKIDSALLNAEEGDIFELKGKFIAIHPLEDLLYFLPERIERPSYLYPGINCIEIASQAIPLEREYTIEIERIEKPLFDNKFTLQWILRSPKPEPPGERTRDPLIWFKDLNPPKTDVLYVRMIALLVSSDSKQQRNFASVIFTDFTRNPALKQYPLFDKFVIHYENKLGEDEGMRTILYTDHYCNFEKKIQKVYNRTLDQTYAPGSINHSASKIVCILTFKTKRYNGSLNAVAYGYEPIHAGMALTLEERRHLFRLYQRAIDTHNVHLLGDRIPPFCIPSINADTSDYAVKHCSNLEELEKVTDDFLRTKSSSQISSSFESDRECIAVSAKILSFFTEDSSFNHWTLLVTIENSDAQKNVISDDDRFVDPRNILRIEIFGKENLEYFTARRLSSTIGILQHLDRSRGKTCKLRLKRGYITLRSSVVLLVWCPIELTLEELNVNKFKKPDADALKKEASDTAKDAEKDPQQTLDQAKDFTKNNPLGKDVASGGKGAEGAAAEGLGDEGVGTGGVGAAGVASGGATSPSVARSGSRRRAPAEDARDDYGAGYKDGVAYANESGHVGSGGYAENTTQQRKPEQATISPRRQNSAHRTRTNSQQQYRPQGITTAGLAGAEGGIADPEDEFETPIEHSEYVPSSKYGTPASPRRNVPTGSPTGGGYRSAGGEHLPGAGVASRSPKRTPSGAYRSADTTASTVPSRSASRVKRNSEEGGVAGGGATSGAGGYGYDYPDYEDRTEWDRRHSKKGGMHMPFRKQHPSAEQETEQVGGPTSTGTGVVSGTGTRRPAQAPVRTDSKGRGAAPTGDVAGHDSAAVAGAGAAVQRAGGATGGPGAGAGLGTGTGAGTGPGAAVDDTSGEGASGTAHGLSSKIKGLVSNKHVHDKAGDLAGKAGVPKNVKDIPGVDKAADAADIPGGAAGAGVAASGVGAALSSGLGKDTGGQNGTAAGARRDIGAESGAGSYAGGRDYATKSDYGARNRNTDGGDYGVNNDSYDNGLRSAGDKGAFNGRRSREHPIQATGMASSPSGDAFEYDQIDGEYPEGTHRYSHRGPATATSAVTHGNNHAYNESYQGGYEAGYLAAKRGERPPGVASPTRGTTSAGGIGGSSPRSNSASAPHKAQTTSPSKGYPRGTGRLTGADVGATSGSGALGHGKDRGSETDPAGGFSRTAGLADENVVNTSNDASNSVSPRGVPGATSAGVVGVGAGPHKADRKFDYSRDSRTNPFKQNKPVNHHEYKGTGAGRYGAHDPNYLPEGDRSGGNLGGSEAYGYGRSSSPADEFADEGFGSEGVEDGKYKRSSRVSGHNRDEYGFASGRGENYRGIASHGDNTHASAGQQYKLDQAGYEKTPGGAVGPGSEEYPEDYDDVRNPGAGRLGTRRGGNDEKFAHGKGSGAIGGATGGNLGGLGALGTGGVAAGGLGCSEAGGTAGGSGFGGVSKIIDKAGGPDNIKGSLDKTVNSKAGGVAKDKAGDLAKSKLGQGKAGDLAGKAKDIPGVNDAASKAQGAVGKGIGSKLGGGGGSGTGGAFGAVGAGGALAGAAGGAGSGQKSSHQGSSSVDYNDEDYGSNRGYGYNKGAYNDGFNSGLSHERHRGASNLSDNATGADNTYGNNYEEGYYGDEDFKKRSANDHDGYRSGVGGAHPASGTHKPVQDAAGNYSPSGDGHPYNRSLGGDGRLSDTRGAESYGQGPDYGVGDYGHERLDRDYPPDFAVGSRDGTNRRLRRPYEGENQGEEQLGVSNGDQIPSSKELGNKGGDDFFREASTDSSAYYDSSETTAGSKEQAPAATEKSIRGQSIGKTKEPPLRGPVEAGKQDTSIPRLGFQGLFGRRKSAGGSSGNEEATPTSTSRRGSLLRRLSLSKKKSTDEEQLEEPFSPEVENAEPVTRTKSSKSSKSERMAGSAASPKSKKSTEPTTPKSGKSTSSPTRGTPSNRKQSSTGRQGSDSVSPAGEPTSDEGRRFAETFGNNPSLIDPNVPTYGWGTHSEGPPSGPANASSGGGSGQGGNQPVPGTAKPDNLPVMSKDPTASKHASVDDSTTKMKKSSSNSQRVTNENAFSDDGNVEKRSSDNYVTSGKPAHGRTVSVGSHGVTEDAALGRGDYNESKPAAGLREGEGEPTSLYSDEESAYNINEASRVPRGGLDEAEEIAPDVEGTDTDAGKGEPGIFEKIKNTIMPGGDDHAATAT</sequence>
<feature type="compositionally biased region" description="Low complexity" evidence="1">
    <location>
        <begin position="2216"/>
        <end position="2235"/>
    </location>
</feature>
<keyword evidence="5" id="KW-1185">Reference proteome</keyword>
<accession>A0A4C2EC47</accession>
<feature type="compositionally biased region" description="Basic and acidic residues" evidence="1">
    <location>
        <begin position="848"/>
        <end position="857"/>
    </location>
</feature>
<feature type="compositionally biased region" description="Low complexity" evidence="1">
    <location>
        <begin position="829"/>
        <end position="840"/>
    </location>
</feature>
<feature type="compositionally biased region" description="Polar residues" evidence="1">
    <location>
        <begin position="1417"/>
        <end position="1434"/>
    </location>
</feature>
<feature type="compositionally biased region" description="Low complexity" evidence="1">
    <location>
        <begin position="191"/>
        <end position="208"/>
    </location>
</feature>
<feature type="domain" description="Cell division control protein 13 N-terminal" evidence="2">
    <location>
        <begin position="7"/>
        <end position="196"/>
    </location>
</feature>
<dbReference type="SUPFAM" id="SSF50249">
    <property type="entry name" value="Nucleic acid-binding proteins"/>
    <property type="match status" value="1"/>
</dbReference>
<feature type="compositionally biased region" description="Polar residues" evidence="1">
    <location>
        <begin position="1001"/>
        <end position="1013"/>
    </location>
</feature>
<feature type="compositionally biased region" description="Gly residues" evidence="1">
    <location>
        <begin position="1149"/>
        <end position="1158"/>
    </location>
</feature>
<feature type="compositionally biased region" description="Low complexity" evidence="1">
    <location>
        <begin position="2069"/>
        <end position="2082"/>
    </location>
</feature>
<evidence type="ECO:0000313" key="4">
    <source>
        <dbReference type="EMBL" id="GCE99628.1"/>
    </source>
</evidence>
<feature type="compositionally biased region" description="Polar residues" evidence="1">
    <location>
        <begin position="2042"/>
        <end position="2051"/>
    </location>
</feature>
<evidence type="ECO:0000259" key="2">
    <source>
        <dbReference type="Pfam" id="PF16853"/>
    </source>
</evidence>
<dbReference type="Proteomes" id="UP000301737">
    <property type="component" value="Unassembled WGS sequence"/>
</dbReference>
<dbReference type="InterPro" id="IPR031749">
    <property type="entry name" value="Cdc13_N"/>
</dbReference>
<feature type="compositionally biased region" description="Gly residues" evidence="1">
    <location>
        <begin position="1024"/>
        <end position="1038"/>
    </location>
</feature>
<feature type="region of interest" description="Disordered" evidence="1">
    <location>
        <begin position="1393"/>
        <end position="1696"/>
    </location>
</feature>
<comment type="caution">
    <text evidence="4">The sequence shown here is derived from an EMBL/GenBank/DDBJ whole genome shotgun (WGS) entry which is preliminary data.</text>
</comment>
<name>A0A4C2EC47_9SACH</name>
<evidence type="ECO:0000313" key="5">
    <source>
        <dbReference type="Proteomes" id="UP000301737"/>
    </source>
</evidence>
<feature type="compositionally biased region" description="Acidic residues" evidence="1">
    <location>
        <begin position="2444"/>
        <end position="2457"/>
    </location>
</feature>
<dbReference type="OrthoDB" id="4067010at2759"/>
<dbReference type="Gene3D" id="2.40.50.810">
    <property type="match status" value="1"/>
</dbReference>
<feature type="region of interest" description="Disordered" evidence="1">
    <location>
        <begin position="186"/>
        <end position="247"/>
    </location>
</feature>
<dbReference type="InterPro" id="IPR012340">
    <property type="entry name" value="NA-bd_OB-fold"/>
</dbReference>
<dbReference type="Gene3D" id="2.40.50.140">
    <property type="entry name" value="Nucleic acid-binding proteins"/>
    <property type="match status" value="1"/>
</dbReference>
<dbReference type="EMBL" id="BIMX01000011">
    <property type="protein sequence ID" value="GCE99628.1"/>
    <property type="molecule type" value="Genomic_DNA"/>
</dbReference>
<feature type="compositionally biased region" description="Basic and acidic residues" evidence="1">
    <location>
        <begin position="1926"/>
        <end position="1939"/>
    </location>
</feature>
<feature type="compositionally biased region" description="Polar residues" evidence="1">
    <location>
        <begin position="1485"/>
        <end position="1497"/>
    </location>
</feature>
<feature type="domain" description="Cdc13 OB4 dimerization" evidence="3">
    <location>
        <begin position="676"/>
        <end position="753"/>
    </location>
</feature>
<feature type="compositionally biased region" description="Low complexity" evidence="1">
    <location>
        <begin position="2149"/>
        <end position="2161"/>
    </location>
</feature>
<feature type="compositionally biased region" description="Basic and acidic residues" evidence="1">
    <location>
        <begin position="1517"/>
        <end position="1530"/>
    </location>
</feature>
<feature type="compositionally biased region" description="Basic and acidic residues" evidence="1">
    <location>
        <begin position="1277"/>
        <end position="1291"/>
    </location>
</feature>
<dbReference type="InterPro" id="IPR041028">
    <property type="entry name" value="Cdc13_OB4_dimer"/>
</dbReference>
<gene>
    <name evidence="4" type="ORF">ZYGM_003630</name>
</gene>
<feature type="region of interest" description="Disordered" evidence="1">
    <location>
        <begin position="767"/>
        <end position="817"/>
    </location>
</feature>
<organism evidence="4 5">
    <name type="scientific">Zygosaccharomyces mellis</name>
    <dbReference type="NCBI Taxonomy" id="42258"/>
    <lineage>
        <taxon>Eukaryota</taxon>
        <taxon>Fungi</taxon>
        <taxon>Dikarya</taxon>
        <taxon>Ascomycota</taxon>
        <taxon>Saccharomycotina</taxon>
        <taxon>Saccharomycetes</taxon>
        <taxon>Saccharomycetales</taxon>
        <taxon>Saccharomycetaceae</taxon>
        <taxon>Zygosaccharomyces</taxon>
    </lineage>
</organism>
<feature type="region of interest" description="Disordered" evidence="1">
    <location>
        <begin position="1052"/>
        <end position="1120"/>
    </location>
</feature>
<dbReference type="Pfam" id="PF18233">
    <property type="entry name" value="Cdc13_OB4_dimer"/>
    <property type="match status" value="1"/>
</dbReference>
<proteinExistence type="predicted"/>
<feature type="compositionally biased region" description="Polar residues" evidence="1">
    <location>
        <begin position="881"/>
        <end position="899"/>
    </location>
</feature>
<protein>
    <submittedName>
        <fullName evidence="4">Uncharacterized protein</fullName>
    </submittedName>
</protein>
<feature type="compositionally biased region" description="Basic and acidic residues" evidence="1">
    <location>
        <begin position="767"/>
        <end position="790"/>
    </location>
</feature>
<feature type="compositionally biased region" description="Basic residues" evidence="1">
    <location>
        <begin position="1053"/>
        <end position="1068"/>
    </location>
</feature>
<dbReference type="Pfam" id="PF16853">
    <property type="entry name" value="CDC13_N"/>
    <property type="match status" value="1"/>
</dbReference>
<feature type="compositionally biased region" description="Polar residues" evidence="1">
    <location>
        <begin position="2236"/>
        <end position="2250"/>
    </location>
</feature>
<feature type="compositionally biased region" description="Low complexity" evidence="1">
    <location>
        <begin position="220"/>
        <end position="240"/>
    </location>
</feature>
<feature type="region of interest" description="Disordered" evidence="1">
    <location>
        <begin position="943"/>
        <end position="1040"/>
    </location>
</feature>
<feature type="compositionally biased region" description="Pro residues" evidence="1">
    <location>
        <begin position="295"/>
        <end position="305"/>
    </location>
</feature>
<feature type="region of interest" description="Disordered" evidence="1">
    <location>
        <begin position="1149"/>
        <end position="1175"/>
    </location>
</feature>
<feature type="compositionally biased region" description="Basic and acidic residues" evidence="1">
    <location>
        <begin position="2055"/>
        <end position="2068"/>
    </location>
</feature>
<feature type="compositionally biased region" description="Low complexity" evidence="1">
    <location>
        <begin position="1079"/>
        <end position="1097"/>
    </location>
</feature>
<feature type="compositionally biased region" description="Low complexity" evidence="1">
    <location>
        <begin position="1911"/>
        <end position="1921"/>
    </location>
</feature>
<feature type="compositionally biased region" description="Basic and acidic residues" evidence="1">
    <location>
        <begin position="2002"/>
        <end position="2012"/>
    </location>
</feature>
<feature type="compositionally biased region" description="Low complexity" evidence="1">
    <location>
        <begin position="1500"/>
        <end position="1509"/>
    </location>
</feature>
<evidence type="ECO:0000259" key="3">
    <source>
        <dbReference type="Pfam" id="PF18233"/>
    </source>
</evidence>